<evidence type="ECO:0000256" key="8">
    <source>
        <dbReference type="ARBA" id="ARBA00022840"/>
    </source>
</evidence>
<feature type="binding site" evidence="11">
    <location>
        <position position="17"/>
    </location>
    <ligand>
        <name>Mg(2+)</name>
        <dbReference type="ChEBI" id="CHEBI:18420"/>
    </ligand>
</feature>
<keyword evidence="7 11" id="KW-0418">Kinase</keyword>
<comment type="similarity">
    <text evidence="2 11">Belongs to the shikimate kinase family.</text>
</comment>
<dbReference type="Pfam" id="PF01202">
    <property type="entry name" value="SKI"/>
    <property type="match status" value="1"/>
</dbReference>
<dbReference type="PANTHER" id="PTHR21087:SF16">
    <property type="entry name" value="SHIKIMATE KINASE 1, CHLOROPLASTIC"/>
    <property type="match status" value="1"/>
</dbReference>
<dbReference type="InterPro" id="IPR031322">
    <property type="entry name" value="Shikimate/glucono_kinase"/>
</dbReference>
<dbReference type="SUPFAM" id="SSF52540">
    <property type="entry name" value="P-loop containing nucleoside triphosphate hydrolases"/>
    <property type="match status" value="1"/>
</dbReference>
<feature type="binding site" evidence="11">
    <location>
        <begin position="13"/>
        <end position="18"/>
    </location>
    <ligand>
        <name>ATP</name>
        <dbReference type="ChEBI" id="CHEBI:30616"/>
    </ligand>
</feature>
<dbReference type="UniPathway" id="UPA00053">
    <property type="reaction ID" value="UER00088"/>
</dbReference>
<keyword evidence="11" id="KW-0963">Cytoplasm</keyword>
<comment type="function">
    <text evidence="11">Catalyzes the specific phosphorylation of the 3-hydroxyl group of shikimic acid using ATP as a cosubstrate.</text>
</comment>
<dbReference type="GO" id="GO:0005524">
    <property type="term" value="F:ATP binding"/>
    <property type="evidence" value="ECO:0007669"/>
    <property type="project" value="UniProtKB-UniRule"/>
</dbReference>
<dbReference type="GO" id="GO:0009423">
    <property type="term" value="P:chorismate biosynthetic process"/>
    <property type="evidence" value="ECO:0007669"/>
    <property type="project" value="UniProtKB-UniRule"/>
</dbReference>
<keyword evidence="9 11" id="KW-0057">Aromatic amino acid biosynthesis</keyword>
<dbReference type="EMBL" id="AYLO01000100">
    <property type="protein sequence ID" value="ESS71355.1"/>
    <property type="molecule type" value="Genomic_DNA"/>
</dbReference>
<evidence type="ECO:0000313" key="12">
    <source>
        <dbReference type="EMBL" id="ESS71355.1"/>
    </source>
</evidence>
<dbReference type="GO" id="GO:0009073">
    <property type="term" value="P:aromatic amino acid family biosynthetic process"/>
    <property type="evidence" value="ECO:0007669"/>
    <property type="project" value="UniProtKB-KW"/>
</dbReference>
<keyword evidence="11" id="KW-0460">Magnesium</keyword>
<dbReference type="PATRIC" id="fig|1116472.3.peg.2835"/>
<sequence>MTSENIYLIGLMGAGKTTIGRQLAKALAVPFYDSDKAIEENTGVDIPTIFEFEGEQGFRDREQKMIEKLTQLQGIVLATGGGAILREENRKLLKENGYIVYLQCSVDRILERTRRDTQRPLLKADNPKENLQYLFEQRQALYLSCANFKIDTGVLKSKTVVSRILEDYRAVNQASQ</sequence>
<dbReference type="OrthoDB" id="9800332at2"/>
<comment type="pathway">
    <text evidence="1 11">Metabolic intermediate biosynthesis; chorismate biosynthesis; chorismate from D-erythrose 4-phosphate and phosphoenolpyruvate: step 5/7.</text>
</comment>
<evidence type="ECO:0000256" key="5">
    <source>
        <dbReference type="ARBA" id="ARBA00022679"/>
    </source>
</evidence>
<protein>
    <recommendedName>
        <fullName evidence="3 11">Shikimate kinase</fullName>
        <shortName evidence="11">SK</shortName>
        <ecNumber evidence="3 11">2.7.1.71</ecNumber>
    </recommendedName>
</protein>
<feature type="binding site" evidence="11">
    <location>
        <position position="138"/>
    </location>
    <ligand>
        <name>substrate</name>
    </ligand>
</feature>
<dbReference type="CDD" id="cd00464">
    <property type="entry name" value="SK"/>
    <property type="match status" value="1"/>
</dbReference>
<dbReference type="GO" id="GO:0005829">
    <property type="term" value="C:cytosol"/>
    <property type="evidence" value="ECO:0007669"/>
    <property type="project" value="TreeGrafter"/>
</dbReference>
<dbReference type="InterPro" id="IPR027417">
    <property type="entry name" value="P-loop_NTPase"/>
</dbReference>
<evidence type="ECO:0000256" key="4">
    <source>
        <dbReference type="ARBA" id="ARBA00022605"/>
    </source>
</evidence>
<dbReference type="Gene3D" id="3.40.50.300">
    <property type="entry name" value="P-loop containing nucleotide triphosphate hydrolases"/>
    <property type="match status" value="1"/>
</dbReference>
<feature type="binding site" evidence="11">
    <location>
        <position position="81"/>
    </location>
    <ligand>
        <name>substrate</name>
    </ligand>
</feature>
<evidence type="ECO:0000256" key="9">
    <source>
        <dbReference type="ARBA" id="ARBA00023141"/>
    </source>
</evidence>
<evidence type="ECO:0000256" key="3">
    <source>
        <dbReference type="ARBA" id="ARBA00012154"/>
    </source>
</evidence>
<comment type="caution">
    <text evidence="12">The sequence shown here is derived from an EMBL/GenBank/DDBJ whole genome shotgun (WGS) entry which is preliminary data.</text>
</comment>
<dbReference type="eggNOG" id="COG0703">
    <property type="taxonomic scope" value="Bacteria"/>
</dbReference>
<dbReference type="InterPro" id="IPR000623">
    <property type="entry name" value="Shikimate_kinase/TSH1"/>
</dbReference>
<comment type="subunit">
    <text evidence="11">Monomer.</text>
</comment>
<comment type="catalytic activity">
    <reaction evidence="10 11">
        <text>shikimate + ATP = 3-phosphoshikimate + ADP + H(+)</text>
        <dbReference type="Rhea" id="RHEA:13121"/>
        <dbReference type="ChEBI" id="CHEBI:15378"/>
        <dbReference type="ChEBI" id="CHEBI:30616"/>
        <dbReference type="ChEBI" id="CHEBI:36208"/>
        <dbReference type="ChEBI" id="CHEBI:145989"/>
        <dbReference type="ChEBI" id="CHEBI:456216"/>
        <dbReference type="EC" id="2.7.1.71"/>
    </reaction>
</comment>
<keyword evidence="5 11" id="KW-0808">Transferase</keyword>
<evidence type="ECO:0000256" key="10">
    <source>
        <dbReference type="ARBA" id="ARBA00048567"/>
    </source>
</evidence>
<dbReference type="AlphaFoldDB" id="V5BDH8"/>
<feature type="binding site" evidence="11">
    <location>
        <position position="119"/>
    </location>
    <ligand>
        <name>ATP</name>
        <dbReference type="ChEBI" id="CHEBI:30616"/>
    </ligand>
</feature>
<dbReference type="InterPro" id="IPR023000">
    <property type="entry name" value="Shikimate_kinase_CS"/>
</dbReference>
<dbReference type="STRING" id="1116472.MGMO_105c00070"/>
<reference evidence="12 13" key="1">
    <citation type="journal article" date="2013" name="Genome Announc.">
        <title>Draft Genome Sequence of the Methanotrophic Gammaproteobacterium Methyloglobulus morosus DSM 22980 Strain KoM1.</title>
        <authorList>
            <person name="Poehlein A."/>
            <person name="Deutzmann J.S."/>
            <person name="Daniel R."/>
            <person name="Simeonova D.D."/>
        </authorList>
    </citation>
    <scope>NUCLEOTIDE SEQUENCE [LARGE SCALE GENOMIC DNA]</scope>
    <source>
        <strain evidence="12 13">KoM1</strain>
    </source>
</reference>
<organism evidence="12 13">
    <name type="scientific">Methyloglobulus morosus KoM1</name>
    <dbReference type="NCBI Taxonomy" id="1116472"/>
    <lineage>
        <taxon>Bacteria</taxon>
        <taxon>Pseudomonadati</taxon>
        <taxon>Pseudomonadota</taxon>
        <taxon>Gammaproteobacteria</taxon>
        <taxon>Methylococcales</taxon>
        <taxon>Methylococcaceae</taxon>
        <taxon>Methyloglobulus</taxon>
    </lineage>
</organism>
<comment type="cofactor">
    <cofactor evidence="11">
        <name>Mg(2+)</name>
        <dbReference type="ChEBI" id="CHEBI:18420"/>
    </cofactor>
    <text evidence="11">Binds 1 Mg(2+) ion per subunit.</text>
</comment>
<dbReference type="EC" id="2.7.1.71" evidence="3 11"/>
<keyword evidence="8 11" id="KW-0067">ATP-binding</keyword>
<comment type="caution">
    <text evidence="11">Lacks conserved residue(s) required for the propagation of feature annotation.</text>
</comment>
<accession>V5BDH8</accession>
<keyword evidence="4 11" id="KW-0028">Amino-acid biosynthesis</keyword>
<feature type="binding site" evidence="11">
    <location>
        <position position="35"/>
    </location>
    <ligand>
        <name>substrate</name>
    </ligand>
</feature>
<evidence type="ECO:0000256" key="6">
    <source>
        <dbReference type="ARBA" id="ARBA00022741"/>
    </source>
</evidence>
<evidence type="ECO:0000313" key="13">
    <source>
        <dbReference type="Proteomes" id="UP000017842"/>
    </source>
</evidence>
<dbReference type="PANTHER" id="PTHR21087">
    <property type="entry name" value="SHIKIMATE KINASE"/>
    <property type="match status" value="1"/>
</dbReference>
<dbReference type="HAMAP" id="MF_00109">
    <property type="entry name" value="Shikimate_kinase"/>
    <property type="match status" value="1"/>
</dbReference>
<dbReference type="GO" id="GO:0008652">
    <property type="term" value="P:amino acid biosynthetic process"/>
    <property type="evidence" value="ECO:0007669"/>
    <property type="project" value="UniProtKB-KW"/>
</dbReference>
<proteinExistence type="inferred from homology"/>
<dbReference type="Proteomes" id="UP000017842">
    <property type="component" value="Unassembled WGS sequence"/>
</dbReference>
<keyword evidence="13" id="KW-1185">Reference proteome</keyword>
<dbReference type="NCBIfam" id="NF003456">
    <property type="entry name" value="PRK05057.1"/>
    <property type="match status" value="1"/>
</dbReference>
<comment type="subcellular location">
    <subcellularLocation>
        <location evidence="11">Cytoplasm</location>
    </subcellularLocation>
</comment>
<keyword evidence="6 11" id="KW-0547">Nucleotide-binding</keyword>
<evidence type="ECO:0000256" key="2">
    <source>
        <dbReference type="ARBA" id="ARBA00006997"/>
    </source>
</evidence>
<evidence type="ECO:0000256" key="7">
    <source>
        <dbReference type="ARBA" id="ARBA00022777"/>
    </source>
</evidence>
<gene>
    <name evidence="11 12" type="primary">aroK</name>
    <name evidence="12" type="ORF">MGMO_105c00070</name>
</gene>
<dbReference type="GO" id="GO:0004765">
    <property type="term" value="F:shikimate kinase activity"/>
    <property type="evidence" value="ECO:0007669"/>
    <property type="project" value="UniProtKB-UniRule"/>
</dbReference>
<dbReference type="PRINTS" id="PR01100">
    <property type="entry name" value="SHIKIMTKNASE"/>
</dbReference>
<evidence type="ECO:0000256" key="1">
    <source>
        <dbReference type="ARBA" id="ARBA00004842"/>
    </source>
</evidence>
<feature type="binding site" evidence="11">
    <location>
        <position position="59"/>
    </location>
    <ligand>
        <name>substrate</name>
    </ligand>
</feature>
<name>V5BDH8_9GAMM</name>
<dbReference type="PROSITE" id="PS01128">
    <property type="entry name" value="SHIKIMATE_KINASE"/>
    <property type="match status" value="1"/>
</dbReference>
<dbReference type="GO" id="GO:0000287">
    <property type="term" value="F:magnesium ion binding"/>
    <property type="evidence" value="ECO:0007669"/>
    <property type="project" value="UniProtKB-UniRule"/>
</dbReference>
<evidence type="ECO:0000256" key="11">
    <source>
        <dbReference type="HAMAP-Rule" id="MF_00109"/>
    </source>
</evidence>
<keyword evidence="11" id="KW-0479">Metal-binding</keyword>